<gene>
    <name evidence="1" type="ORF">C0601_08580</name>
</gene>
<organism evidence="1 2">
    <name type="scientific">Muiribacterium halophilum</name>
    <dbReference type="NCBI Taxonomy" id="2053465"/>
    <lineage>
        <taxon>Bacteria</taxon>
        <taxon>Candidatus Muiribacteriota</taxon>
        <taxon>Candidatus Muiribacteriia</taxon>
        <taxon>Candidatus Muiribacteriales</taxon>
        <taxon>Candidatus Muiribacteriaceae</taxon>
        <taxon>Candidatus Muiribacterium</taxon>
    </lineage>
</organism>
<dbReference type="Proteomes" id="UP000234857">
    <property type="component" value="Unassembled WGS sequence"/>
</dbReference>
<evidence type="ECO:0000313" key="1">
    <source>
        <dbReference type="EMBL" id="PLX17023.1"/>
    </source>
</evidence>
<sequence>MKNINGFQVLYGKRVEITLVDKGRIVSLNIFDDEMKINKPTMIKRELAFEKIKRNLLEKNDIDDFQFEDKYKEYTEFFYMDISRPIFLKVNDIINEYRLYWVFPAFFKDNKKEIKIFLYDIEKGIILEY</sequence>
<name>A0A2N5ZED8_MUIH1</name>
<comment type="caution">
    <text evidence="1">The sequence shown here is derived from an EMBL/GenBank/DDBJ whole genome shotgun (WGS) entry which is preliminary data.</text>
</comment>
<evidence type="ECO:0000313" key="2">
    <source>
        <dbReference type="Proteomes" id="UP000234857"/>
    </source>
</evidence>
<accession>A0A2N5ZED8</accession>
<dbReference type="EMBL" id="PKTG01000097">
    <property type="protein sequence ID" value="PLX17023.1"/>
    <property type="molecule type" value="Genomic_DNA"/>
</dbReference>
<proteinExistence type="predicted"/>
<dbReference type="AlphaFoldDB" id="A0A2N5ZED8"/>
<protein>
    <submittedName>
        <fullName evidence="1">Uncharacterized protein</fullName>
    </submittedName>
</protein>
<reference evidence="1 2" key="1">
    <citation type="submission" date="2017-11" db="EMBL/GenBank/DDBJ databases">
        <title>Genome-resolved metagenomics identifies genetic mobility, metabolic interactions, and unexpected diversity in perchlorate-reducing communities.</title>
        <authorList>
            <person name="Barnum T.P."/>
            <person name="Figueroa I.A."/>
            <person name="Carlstrom C.I."/>
            <person name="Lucas L.N."/>
            <person name="Engelbrektson A.L."/>
            <person name="Coates J.D."/>
        </authorList>
    </citation>
    <scope>NUCLEOTIDE SEQUENCE [LARGE SCALE GENOMIC DNA]</scope>
    <source>
        <strain evidence="1">BM706</strain>
    </source>
</reference>